<evidence type="ECO:0000313" key="5">
    <source>
        <dbReference type="Proteomes" id="UP000501053"/>
    </source>
</evidence>
<organism evidence="2 5">
    <name type="scientific">Vreelandella aquamarina</name>
    <dbReference type="NCBI Taxonomy" id="77097"/>
    <lineage>
        <taxon>Bacteria</taxon>
        <taxon>Pseudomonadati</taxon>
        <taxon>Pseudomonadota</taxon>
        <taxon>Gammaproteobacteria</taxon>
        <taxon>Oceanospirillales</taxon>
        <taxon>Halomonadaceae</taxon>
        <taxon>Vreelandella</taxon>
    </lineage>
</organism>
<sequence>MSYRAHSIASPNAIRYLGYGYGWRFSDARSVQAATSDRAHLGGKLMMRCHALCHTNSES</sequence>
<gene>
    <name evidence="2" type="ORF">HMEPL2_30650</name>
    <name evidence="1" type="ORF">HMSLTHF_04710</name>
    <name evidence="3" type="ORF">SAMN04490369_10365</name>
</gene>
<reference evidence="3 4" key="1">
    <citation type="submission" date="2016-10" db="EMBL/GenBank/DDBJ databases">
        <authorList>
            <person name="de Groot N.N."/>
        </authorList>
    </citation>
    <scope>NUCLEOTIDE SEQUENCE [LARGE SCALE GENOMIC DNA]</scope>
    <source>
        <strain evidence="3 4">558</strain>
    </source>
</reference>
<dbReference type="OrthoDB" id="6169852at2"/>
<dbReference type="Proteomes" id="UP000501053">
    <property type="component" value="Chromosome"/>
</dbReference>
<evidence type="ECO:0000313" key="3">
    <source>
        <dbReference type="EMBL" id="SEN98358.1"/>
    </source>
</evidence>
<name>A0A0D7UZS2_9GAMM</name>
<dbReference type="EMBL" id="AP022821">
    <property type="protein sequence ID" value="BCA90696.1"/>
    <property type="molecule type" value="Genomic_DNA"/>
</dbReference>
<dbReference type="Proteomes" id="UP000199493">
    <property type="component" value="Unassembled WGS sequence"/>
</dbReference>
<evidence type="ECO:0000313" key="2">
    <source>
        <dbReference type="EMBL" id="BCB72714.1"/>
    </source>
</evidence>
<reference evidence="2 5" key="3">
    <citation type="submission" date="2020-03" db="EMBL/GenBank/DDBJ databases">
        <title>Complete Genome Sequence of Halomonas meridiana strain Eplume2, isolated from hydrothermal-plume in the north east Pacific Ocean.</title>
        <authorList>
            <person name="Kurihara Y."/>
            <person name="Kawai S."/>
            <person name="Sakai A."/>
            <person name="Galipon J."/>
            <person name="Arakawa K."/>
        </authorList>
    </citation>
    <scope>NUCLEOTIDE SEQUENCE [LARGE SCALE GENOMIC DNA]</scope>
    <source>
        <strain evidence="2 5">Eplume2</strain>
    </source>
</reference>
<evidence type="ECO:0000313" key="1">
    <source>
        <dbReference type="EMBL" id="BCA90696.1"/>
    </source>
</evidence>
<dbReference type="RefSeq" id="WP_044629700.1">
    <property type="nucleotide sequence ID" value="NZ_AP022869.1"/>
</dbReference>
<reference evidence="1 6" key="2">
    <citation type="submission" date="2020-02" db="EMBL/GenBank/DDBJ databases">
        <title>Complete Genome Sequence of Halomonas meridiana strain BAA-801, Isolated from Deep Sea Thermal Vent.</title>
        <authorList>
            <person name="Takahashi Y."/>
            <person name="Takahashi H."/>
            <person name="Galipon J."/>
            <person name="Arakawa K."/>
        </authorList>
    </citation>
    <scope>NUCLEOTIDE SEQUENCE [LARGE SCALE GENOMIC DNA]</scope>
    <source>
        <strain evidence="1 6">Slthf1</strain>
    </source>
</reference>
<dbReference type="Proteomes" id="UP000503197">
    <property type="component" value="Chromosome"/>
</dbReference>
<proteinExistence type="predicted"/>
<dbReference type="EMBL" id="FODB01000036">
    <property type="protein sequence ID" value="SEN98358.1"/>
    <property type="molecule type" value="Genomic_DNA"/>
</dbReference>
<dbReference type="AlphaFoldDB" id="A0A0D7UZS2"/>
<dbReference type="EMBL" id="AP022869">
    <property type="protein sequence ID" value="BCB72714.1"/>
    <property type="molecule type" value="Genomic_DNA"/>
</dbReference>
<accession>A0A0D7UZS2</accession>
<dbReference type="STRING" id="77097.SAMN04490369_10365"/>
<keyword evidence="5" id="KW-1185">Reference proteome</keyword>
<evidence type="ECO:0000313" key="4">
    <source>
        <dbReference type="Proteomes" id="UP000199493"/>
    </source>
</evidence>
<accession>A0A1H8L131</accession>
<protein>
    <submittedName>
        <fullName evidence="2">Uncharacterized protein</fullName>
    </submittedName>
</protein>
<evidence type="ECO:0000313" key="6">
    <source>
        <dbReference type="Proteomes" id="UP000503197"/>
    </source>
</evidence>